<name>A0A9Q2RV04_9RHOB</name>
<gene>
    <name evidence="1" type="ORF">JQX14_23660</name>
</gene>
<organism evidence="1 2">
    <name type="scientific">Pseudosulfitobacter pseudonitzschiae</name>
    <dbReference type="NCBI Taxonomy" id="1402135"/>
    <lineage>
        <taxon>Bacteria</taxon>
        <taxon>Pseudomonadati</taxon>
        <taxon>Pseudomonadota</taxon>
        <taxon>Alphaproteobacteria</taxon>
        <taxon>Rhodobacterales</taxon>
        <taxon>Roseobacteraceae</taxon>
        <taxon>Pseudosulfitobacter</taxon>
    </lineage>
</organism>
<protein>
    <submittedName>
        <fullName evidence="1">Uncharacterized protein</fullName>
    </submittedName>
</protein>
<comment type="caution">
    <text evidence="1">The sequence shown here is derived from an EMBL/GenBank/DDBJ whole genome shotgun (WGS) entry which is preliminary data.</text>
</comment>
<reference evidence="1" key="1">
    <citation type="submission" date="2021-01" db="EMBL/GenBank/DDBJ databases">
        <title>Diatom-associated Roseobacters Show Island Model of Population Structure.</title>
        <authorList>
            <person name="Qu L."/>
            <person name="Feng X."/>
            <person name="Chen Y."/>
            <person name="Li L."/>
            <person name="Wang X."/>
            <person name="Hu Z."/>
            <person name="Wang H."/>
            <person name="Luo H."/>
        </authorList>
    </citation>
    <scope>NUCLEOTIDE SEQUENCE</scope>
    <source>
        <strain evidence="1">SM26-45</strain>
    </source>
</reference>
<evidence type="ECO:0000313" key="1">
    <source>
        <dbReference type="EMBL" id="MBM2357550.1"/>
    </source>
</evidence>
<dbReference type="Proteomes" id="UP000809337">
    <property type="component" value="Unassembled WGS sequence"/>
</dbReference>
<dbReference type="RefSeq" id="WP_231036352.1">
    <property type="nucleotide sequence ID" value="NZ_JAJNGX010000043.1"/>
</dbReference>
<dbReference type="EMBL" id="JAFBWN010000043">
    <property type="protein sequence ID" value="MBM2357550.1"/>
    <property type="molecule type" value="Genomic_DNA"/>
</dbReference>
<dbReference type="AlphaFoldDB" id="A0A9Q2RV04"/>
<accession>A0A9Q2RV04</accession>
<sequence>MFETEKLPDFWVMLRVKFGRKDGGGFHQLRVLCGWVGGYTEGEAWKINSGVVGVDFDGEIYRFKGRSGSIYACHKNRYSMAGFMHDGLKEMRNAQHVVAVEILEDRDWAQTQYAKMISPC</sequence>
<evidence type="ECO:0000313" key="2">
    <source>
        <dbReference type="Proteomes" id="UP000809337"/>
    </source>
</evidence>
<proteinExistence type="predicted"/>